<evidence type="ECO:0000256" key="1">
    <source>
        <dbReference type="ARBA" id="ARBA00004651"/>
    </source>
</evidence>
<evidence type="ECO:0000313" key="10">
    <source>
        <dbReference type="Proteomes" id="UP000823936"/>
    </source>
</evidence>
<dbReference type="Pfam" id="PF00528">
    <property type="entry name" value="BPD_transp_1"/>
    <property type="match status" value="1"/>
</dbReference>
<dbReference type="PANTHER" id="PTHR30193:SF37">
    <property type="entry name" value="INNER MEMBRANE ABC TRANSPORTER PERMEASE PROTEIN YCJO"/>
    <property type="match status" value="1"/>
</dbReference>
<dbReference type="PANTHER" id="PTHR30193">
    <property type="entry name" value="ABC TRANSPORTER PERMEASE PROTEIN"/>
    <property type="match status" value="1"/>
</dbReference>
<evidence type="ECO:0000259" key="8">
    <source>
        <dbReference type="PROSITE" id="PS50928"/>
    </source>
</evidence>
<feature type="transmembrane region" description="Helical" evidence="7">
    <location>
        <begin position="124"/>
        <end position="144"/>
    </location>
</feature>
<dbReference type="InterPro" id="IPR035906">
    <property type="entry name" value="MetI-like_sf"/>
</dbReference>
<dbReference type="Proteomes" id="UP000823936">
    <property type="component" value="Unassembled WGS sequence"/>
</dbReference>
<evidence type="ECO:0000313" key="9">
    <source>
        <dbReference type="EMBL" id="HIV99272.1"/>
    </source>
</evidence>
<dbReference type="CDD" id="cd06261">
    <property type="entry name" value="TM_PBP2"/>
    <property type="match status" value="1"/>
</dbReference>
<evidence type="ECO:0000256" key="2">
    <source>
        <dbReference type="ARBA" id="ARBA00022448"/>
    </source>
</evidence>
<evidence type="ECO:0000256" key="7">
    <source>
        <dbReference type="RuleBase" id="RU363032"/>
    </source>
</evidence>
<keyword evidence="2 7" id="KW-0813">Transport</keyword>
<dbReference type="SUPFAM" id="SSF161098">
    <property type="entry name" value="MetI-like"/>
    <property type="match status" value="1"/>
</dbReference>
<feature type="transmembrane region" description="Helical" evidence="7">
    <location>
        <begin position="228"/>
        <end position="247"/>
    </location>
</feature>
<dbReference type="GO" id="GO:0055085">
    <property type="term" value="P:transmembrane transport"/>
    <property type="evidence" value="ECO:0007669"/>
    <property type="project" value="InterPro"/>
</dbReference>
<dbReference type="PROSITE" id="PS50928">
    <property type="entry name" value="ABC_TM1"/>
    <property type="match status" value="1"/>
</dbReference>
<organism evidence="9 10">
    <name type="scientific">Candidatus Ornithospirochaeta avicola</name>
    <dbReference type="NCBI Taxonomy" id="2840896"/>
    <lineage>
        <taxon>Bacteria</taxon>
        <taxon>Pseudomonadati</taxon>
        <taxon>Spirochaetota</taxon>
        <taxon>Spirochaetia</taxon>
        <taxon>Spirochaetales</taxon>
        <taxon>Spirochaetaceae</taxon>
        <taxon>Spirochaetaceae incertae sedis</taxon>
        <taxon>Candidatus Ornithospirochaeta</taxon>
    </lineage>
</organism>
<dbReference type="InterPro" id="IPR051393">
    <property type="entry name" value="ABC_transporter_permease"/>
</dbReference>
<feature type="transmembrane region" description="Helical" evidence="7">
    <location>
        <begin position="173"/>
        <end position="196"/>
    </location>
</feature>
<evidence type="ECO:0000256" key="3">
    <source>
        <dbReference type="ARBA" id="ARBA00022475"/>
    </source>
</evidence>
<comment type="caution">
    <text evidence="9">The sequence shown here is derived from an EMBL/GenBank/DDBJ whole genome shotgun (WGS) entry which is preliminary data.</text>
</comment>
<evidence type="ECO:0000256" key="4">
    <source>
        <dbReference type="ARBA" id="ARBA00022692"/>
    </source>
</evidence>
<dbReference type="SUPFAM" id="SSF160964">
    <property type="entry name" value="MalF N-terminal region-like"/>
    <property type="match status" value="1"/>
</dbReference>
<feature type="transmembrane region" description="Helical" evidence="7">
    <location>
        <begin position="28"/>
        <end position="58"/>
    </location>
</feature>
<reference evidence="9" key="2">
    <citation type="submission" date="2021-04" db="EMBL/GenBank/DDBJ databases">
        <authorList>
            <person name="Gilroy R."/>
        </authorList>
    </citation>
    <scope>NUCLEOTIDE SEQUENCE</scope>
    <source>
        <strain evidence="9">Gambia11-129</strain>
    </source>
</reference>
<keyword evidence="3" id="KW-1003">Cell membrane</keyword>
<dbReference type="AlphaFoldDB" id="A0A9D1PTY4"/>
<sequence length="311" mass="35179">MAEEKLPVTDIKVVKSAAKKKAEVQKQIVAYSFIAPNFIGFAVFTLVPIIFAFALAFLNWDGANAITWAGISNFTSLMDDQQFRSSFVNTVIYSIGTVPLTLIASLFLAIVLNQKIKGRNFFRTVSFFPYVASLVAITAVWNMIFNPAMGPVNEILIRLGVEDPPGWIADNDWAMFTMVLFSIWKYMGYYMIIYLAGLQGINTELYEAASIDGVNTWQKFWYVTLPQLRNTTFFVLIMLTIQCFKVYDIVFMLAGGSAGTLTQATTVLVYDIYNRAFRYLRYGQASAEALVLFIMVLIVTIIQFRLDRDKK</sequence>
<accession>A0A9D1PTY4</accession>
<feature type="transmembrane region" description="Helical" evidence="7">
    <location>
        <begin position="91"/>
        <end position="112"/>
    </location>
</feature>
<protein>
    <submittedName>
        <fullName evidence="9">Sugar ABC transporter permease</fullName>
    </submittedName>
</protein>
<dbReference type="Gene3D" id="1.10.3720.10">
    <property type="entry name" value="MetI-like"/>
    <property type="match status" value="1"/>
</dbReference>
<keyword evidence="5 7" id="KW-1133">Transmembrane helix</keyword>
<evidence type="ECO:0000256" key="6">
    <source>
        <dbReference type="ARBA" id="ARBA00023136"/>
    </source>
</evidence>
<dbReference type="InterPro" id="IPR000515">
    <property type="entry name" value="MetI-like"/>
</dbReference>
<feature type="transmembrane region" description="Helical" evidence="7">
    <location>
        <begin position="285"/>
        <end position="306"/>
    </location>
</feature>
<keyword evidence="6 7" id="KW-0472">Membrane</keyword>
<evidence type="ECO:0000256" key="5">
    <source>
        <dbReference type="ARBA" id="ARBA00022989"/>
    </source>
</evidence>
<proteinExistence type="inferred from homology"/>
<dbReference type="GO" id="GO:0005886">
    <property type="term" value="C:plasma membrane"/>
    <property type="evidence" value="ECO:0007669"/>
    <property type="project" value="UniProtKB-SubCell"/>
</dbReference>
<comment type="subcellular location">
    <subcellularLocation>
        <location evidence="1 7">Cell membrane</location>
        <topology evidence="1 7">Multi-pass membrane protein</topology>
    </subcellularLocation>
</comment>
<dbReference type="EMBL" id="DXHU01000022">
    <property type="protein sequence ID" value="HIV99272.1"/>
    <property type="molecule type" value="Genomic_DNA"/>
</dbReference>
<keyword evidence="4 7" id="KW-0812">Transmembrane</keyword>
<feature type="domain" description="ABC transmembrane type-1" evidence="8">
    <location>
        <begin position="87"/>
        <end position="303"/>
    </location>
</feature>
<comment type="similarity">
    <text evidence="7">Belongs to the binding-protein-dependent transport system permease family.</text>
</comment>
<reference evidence="9" key="1">
    <citation type="journal article" date="2021" name="PeerJ">
        <title>Extensive microbial diversity within the chicken gut microbiome revealed by metagenomics and culture.</title>
        <authorList>
            <person name="Gilroy R."/>
            <person name="Ravi A."/>
            <person name="Getino M."/>
            <person name="Pursley I."/>
            <person name="Horton D.L."/>
            <person name="Alikhan N.F."/>
            <person name="Baker D."/>
            <person name="Gharbi K."/>
            <person name="Hall N."/>
            <person name="Watson M."/>
            <person name="Adriaenssens E.M."/>
            <person name="Foster-Nyarko E."/>
            <person name="Jarju S."/>
            <person name="Secka A."/>
            <person name="Antonio M."/>
            <person name="Oren A."/>
            <person name="Chaudhuri R.R."/>
            <person name="La Ragione R."/>
            <person name="Hildebrand F."/>
            <person name="Pallen M.J."/>
        </authorList>
    </citation>
    <scope>NUCLEOTIDE SEQUENCE</scope>
    <source>
        <strain evidence="9">Gambia11-129</strain>
    </source>
</reference>
<name>A0A9D1PTY4_9SPIO</name>
<gene>
    <name evidence="9" type="ORF">IAB12_05815</name>
</gene>